<comment type="caution">
    <text evidence="1">The sequence shown here is derived from an EMBL/GenBank/DDBJ whole genome shotgun (WGS) entry which is preliminary data.</text>
</comment>
<gene>
    <name evidence="1" type="primary">KAR3</name>
    <name evidence="1" type="ORF">LOY88_004814</name>
</gene>
<protein>
    <submittedName>
        <fullName evidence="1">Kinesin-like nuclear fusion protein</fullName>
    </submittedName>
</protein>
<reference evidence="1" key="1">
    <citation type="journal article" date="2022" name="bioRxiv">
        <title>Population genetic analysis of Ophidiomyces ophidiicola, the causative agent of snake fungal disease, indicates recent introductions to the USA.</title>
        <authorList>
            <person name="Ladner J.T."/>
            <person name="Palmer J.M."/>
            <person name="Ettinger C.L."/>
            <person name="Stajich J.E."/>
            <person name="Farrell T.M."/>
            <person name="Glorioso B.M."/>
            <person name="Lawson B."/>
            <person name="Price S.J."/>
            <person name="Stengle A.G."/>
            <person name="Grear D.A."/>
            <person name="Lorch J.M."/>
        </authorList>
    </citation>
    <scope>NUCLEOTIDE SEQUENCE</scope>
    <source>
        <strain evidence="1">NWHC 24266-5</strain>
    </source>
</reference>
<evidence type="ECO:0000313" key="1">
    <source>
        <dbReference type="EMBL" id="KAI2384211.1"/>
    </source>
</evidence>
<proteinExistence type="predicted"/>
<name>A0ACB8USX1_9EURO</name>
<dbReference type="EMBL" id="JALBCA010000077">
    <property type="protein sequence ID" value="KAI2384211.1"/>
    <property type="molecule type" value="Genomic_DNA"/>
</dbReference>
<organism evidence="1">
    <name type="scientific">Ophidiomyces ophidiicola</name>
    <dbReference type="NCBI Taxonomy" id="1387563"/>
    <lineage>
        <taxon>Eukaryota</taxon>
        <taxon>Fungi</taxon>
        <taxon>Dikarya</taxon>
        <taxon>Ascomycota</taxon>
        <taxon>Pezizomycotina</taxon>
        <taxon>Eurotiomycetes</taxon>
        <taxon>Eurotiomycetidae</taxon>
        <taxon>Onygenales</taxon>
        <taxon>Onygenaceae</taxon>
        <taxon>Ophidiomyces</taxon>
    </lineage>
</organism>
<sequence length="925" mass="103339">MDAEENAGRSSAIPRLTRSQTRGTFKDITTATINTAGQVPRPNGFLKRKGDSTSTDVTSKRKPTPSKARPLHCSSKSVGSATVTSPHSRTISSSASIRSTVRSSHYVTRSNAISAAAPCPRDRARPKTSFGYTSMSKASQARSVTAMDTAPVNKSIVDAGKRKGANPSSPVHSSNPPQPMTPTNQESHYCHMSFKPNRMSSLATKIVETHEGCISCFDSLCEIVRGLTIESDKPPGVSLLDIQRPLSVASRLPCRTSPSKFLSSCTPISPSPSLGSSIKSSRHSRRAPSKVNRYLTRYSHVQGWDQDEKEETLEAMFGRFMHQFKHSTSHSTGLQEAIDLYKYQVRELEQQKIALTDLNVSLRVEIDSIKLRLQATESKWRDDIRLHETTVRNLDSQRRHDIQAERQEAKANFDLLGEKHQRELFDLQHRLESRFEEERAAHVRELDQINVGSALQRQREQSDMENKKREVDLLQVKIDKLHRDLDREVMVNKELQANLATANGNTLTLESSIRALKARIEFLESGNKEQSDAFARLDQELNDAITETKAAKEKLRKEETLRRKLHNQVQELKGNIRVFCRVRPLLETEPKEESANIQFPDCNMEAKQITVQGPQEKSSRGSITAKNHGFSFDHVFGPRSQNSDVFEELSQVVQSALDGYNVCIFCYGQTGSGKTHTMSSEDGMIPKAVAQIYETAADLEERGWKYTMEGSFVEVYNESLNDLLGNAEDFDKKRHEIRHDIQKSQTTITNTTIVTLDSPATVELILRQAAANRSVASTKANWRSSRSHSVFILKLIGENAITEERSESTLNLVDLAGSERLTHSGATGDRLKETQNINRSLSCLGDVIGALGQGKEGGHIPYRNSKLTYLLQFSLGGNSKTLMLVMISPRQEHLSETLTSLRFATKVQNTHIGTAKKQTRVIRDS</sequence>
<accession>A0ACB8USX1</accession>